<dbReference type="Proteomes" id="UP000186156">
    <property type="component" value="Unassembled WGS sequence"/>
</dbReference>
<protein>
    <submittedName>
        <fullName evidence="1">Uncharacterized protein</fullName>
    </submittedName>
</protein>
<accession>A0A1N7NSW5</accession>
<evidence type="ECO:0000313" key="1">
    <source>
        <dbReference type="EMBL" id="SIT01392.1"/>
    </source>
</evidence>
<gene>
    <name evidence="1" type="ORF">SAMN05421799_109156</name>
</gene>
<keyword evidence="2" id="KW-1185">Reference proteome</keyword>
<dbReference type="AlphaFoldDB" id="A0A1N7NSW5"/>
<evidence type="ECO:0000313" key="2">
    <source>
        <dbReference type="Proteomes" id="UP000186156"/>
    </source>
</evidence>
<dbReference type="EMBL" id="FTOO01000009">
    <property type="protein sequence ID" value="SIT01392.1"/>
    <property type="molecule type" value="Genomic_DNA"/>
</dbReference>
<sequence>MEIDEKWESGHKYLDLKDDFVWREKSGNRHIRAQ</sequence>
<reference evidence="2" key="1">
    <citation type="submission" date="2017-01" db="EMBL/GenBank/DDBJ databases">
        <authorList>
            <person name="Varghese N."/>
            <person name="Submissions S."/>
        </authorList>
    </citation>
    <scope>NUCLEOTIDE SEQUENCE [LARGE SCALE GENOMIC DNA]</scope>
    <source>
        <strain evidence="2">DSM 16176</strain>
    </source>
</reference>
<organism evidence="1 2">
    <name type="scientific">Alicyclobacillus vulcanalis</name>
    <dbReference type="NCBI Taxonomy" id="252246"/>
    <lineage>
        <taxon>Bacteria</taxon>
        <taxon>Bacillati</taxon>
        <taxon>Bacillota</taxon>
        <taxon>Bacilli</taxon>
        <taxon>Bacillales</taxon>
        <taxon>Alicyclobacillaceae</taxon>
        <taxon>Alicyclobacillus</taxon>
    </lineage>
</organism>
<proteinExistence type="predicted"/>
<name>A0A1N7NSW5_9BACL</name>